<dbReference type="NCBIfam" id="TIGR03706">
    <property type="entry name" value="exo_poly_only"/>
    <property type="match status" value="1"/>
</dbReference>
<dbReference type="PANTHER" id="PTHR30005:SF14">
    <property type="entry name" value="EXOPOLYPHOSPHATASE"/>
    <property type="match status" value="1"/>
</dbReference>
<dbReference type="OrthoDB" id="9793035at2"/>
<dbReference type="InterPro" id="IPR048950">
    <property type="entry name" value="Ppx_GppA_C"/>
</dbReference>
<evidence type="ECO:0000256" key="7">
    <source>
        <dbReference type="ARBA" id="ARBA00022475"/>
    </source>
</evidence>
<sequence length="493" mass="55472">MSRVLQKHFVAIDMGSNSFHLVIAREQDGSLQILHKEKQQVKLAQGLNHKNQLSQEAIERGVNCLKDFAQRFSELEQTQVRPVATHTLRVATNVNEFLQAARNVLPYPIEIISGHEEARLIYSGIAQNQVLTQRNLVIDIGGGSTEVVIGKKTKPTHLSSLRCGCVSFHEHFFHHGELTKEHFKAAMTAADKQLATLSKTYFNTEWTTVLGSSGSVKAIVEAVKEVVGETELTLKNLKALKQHLIECKNIEQVFFENVEDRRTLLIPAALAILISCFKRLSISNLSFASSALREGVLYELAKIGQYQDVQLRTVQSIAKLYHVDFNHAHKVSNMAMDLFEHVADEWGIRDQARLLGFAASLHEIGIHINSRQHQKHGSYIISNSDLPGFSEQLQSDLATLIANHRKTPSITHFQTLAPQHKQSLIYLTCILRIAVLSNLGRIGCKFDFNKAHASENTLTLSLPHATKQSQLFIKDLRREQKRLALLDIELELR</sequence>
<dbReference type="GO" id="GO:0005886">
    <property type="term" value="C:plasma membrane"/>
    <property type="evidence" value="ECO:0007669"/>
    <property type="project" value="UniProtKB-SubCell"/>
</dbReference>
<dbReference type="Gene3D" id="1.10.3210.10">
    <property type="entry name" value="Hypothetical protein af1432"/>
    <property type="match status" value="1"/>
</dbReference>
<evidence type="ECO:0000256" key="2">
    <source>
        <dbReference type="ARBA" id="ARBA00004202"/>
    </source>
</evidence>
<evidence type="ECO:0000313" key="14">
    <source>
        <dbReference type="Proteomes" id="UP000281474"/>
    </source>
</evidence>
<comment type="caution">
    <text evidence="13">The sequence shown here is derived from an EMBL/GenBank/DDBJ whole genome shotgun (WGS) entry which is preliminary data.</text>
</comment>
<comment type="subunit">
    <text evidence="4">Homodimer.</text>
</comment>
<comment type="subcellular location">
    <subcellularLocation>
        <location evidence="2">Cell membrane</location>
        <topology evidence="2">Peripheral membrane protein</topology>
    </subcellularLocation>
</comment>
<dbReference type="InterPro" id="IPR050273">
    <property type="entry name" value="GppA/Ppx_hydrolase"/>
</dbReference>
<accession>A0A3L8Q2K5</accession>
<evidence type="ECO:0000256" key="5">
    <source>
        <dbReference type="ARBA" id="ARBA00012451"/>
    </source>
</evidence>
<dbReference type="CDD" id="cd24053">
    <property type="entry name" value="ASKHA_NBD_EcPPX-GppA-like"/>
    <property type="match status" value="1"/>
</dbReference>
<gene>
    <name evidence="13" type="primary">ppx</name>
    <name evidence="13" type="ORF">D5018_06055</name>
</gene>
<feature type="domain" description="Ppx/GppA phosphatase C-terminal" evidence="12">
    <location>
        <begin position="310"/>
        <end position="480"/>
    </location>
</feature>
<dbReference type="EC" id="3.6.1.11" evidence="5"/>
<dbReference type="Gene3D" id="3.30.420.150">
    <property type="entry name" value="Exopolyphosphatase. Domain 2"/>
    <property type="match status" value="1"/>
</dbReference>
<reference evidence="13 14" key="1">
    <citation type="submission" date="2018-09" db="EMBL/GenBank/DDBJ databases">
        <title>Phylogeny of the Shewanellaceae, and recommendation for two new genera, Pseudoshewanella and Parashewanella.</title>
        <authorList>
            <person name="Wang G."/>
        </authorList>
    </citation>
    <scope>NUCLEOTIDE SEQUENCE [LARGE SCALE GENOMIC DNA]</scope>
    <source>
        <strain evidence="13 14">C51</strain>
    </source>
</reference>
<proteinExistence type="inferred from homology"/>
<comment type="cofactor">
    <cofactor evidence="1">
        <name>Mg(2+)</name>
        <dbReference type="ChEBI" id="CHEBI:18420"/>
    </cofactor>
</comment>
<evidence type="ECO:0000256" key="10">
    <source>
        <dbReference type="ARBA" id="ARBA00047607"/>
    </source>
</evidence>
<dbReference type="PIRSF" id="PIRSF001267">
    <property type="entry name" value="Pyrophosphatase_GppA_Ppx"/>
    <property type="match status" value="1"/>
</dbReference>
<name>A0A3L8Q2K5_9GAMM</name>
<evidence type="ECO:0000256" key="4">
    <source>
        <dbReference type="ARBA" id="ARBA00011738"/>
    </source>
</evidence>
<dbReference type="Pfam" id="PF21447">
    <property type="entry name" value="Ppx-GppA_III"/>
    <property type="match status" value="1"/>
</dbReference>
<keyword evidence="9" id="KW-0472">Membrane</keyword>
<evidence type="ECO:0000256" key="1">
    <source>
        <dbReference type="ARBA" id="ARBA00001946"/>
    </source>
</evidence>
<evidence type="ECO:0000256" key="9">
    <source>
        <dbReference type="ARBA" id="ARBA00023136"/>
    </source>
</evidence>
<dbReference type="RefSeq" id="WP_121838112.1">
    <property type="nucleotide sequence ID" value="NZ_ML014762.1"/>
</dbReference>
<dbReference type="GO" id="GO:0006798">
    <property type="term" value="P:polyphosphate catabolic process"/>
    <property type="evidence" value="ECO:0007669"/>
    <property type="project" value="TreeGrafter"/>
</dbReference>
<comment type="similarity">
    <text evidence="3">Belongs to the GppA/Ppx family.</text>
</comment>
<organism evidence="13 14">
    <name type="scientific">Parashewanella curva</name>
    <dbReference type="NCBI Taxonomy" id="2338552"/>
    <lineage>
        <taxon>Bacteria</taxon>
        <taxon>Pseudomonadati</taxon>
        <taxon>Pseudomonadota</taxon>
        <taxon>Gammaproteobacteria</taxon>
        <taxon>Alteromonadales</taxon>
        <taxon>Shewanellaceae</taxon>
        <taxon>Parashewanella</taxon>
    </lineage>
</organism>
<dbReference type="Gene3D" id="3.30.420.40">
    <property type="match status" value="1"/>
</dbReference>
<keyword evidence="14" id="KW-1185">Reference proteome</keyword>
<dbReference type="InterPro" id="IPR030673">
    <property type="entry name" value="PyroPPase_GppA_Ppx"/>
</dbReference>
<evidence type="ECO:0000256" key="3">
    <source>
        <dbReference type="ARBA" id="ARBA00007125"/>
    </source>
</evidence>
<dbReference type="InterPro" id="IPR043129">
    <property type="entry name" value="ATPase_NBD"/>
</dbReference>
<dbReference type="SUPFAM" id="SSF109604">
    <property type="entry name" value="HD-domain/PDEase-like"/>
    <property type="match status" value="1"/>
</dbReference>
<evidence type="ECO:0000313" key="13">
    <source>
        <dbReference type="EMBL" id="RLV60662.1"/>
    </source>
</evidence>
<dbReference type="Proteomes" id="UP000281474">
    <property type="component" value="Unassembled WGS sequence"/>
</dbReference>
<keyword evidence="8 13" id="KW-0378">Hydrolase</keyword>
<evidence type="ECO:0000256" key="8">
    <source>
        <dbReference type="ARBA" id="ARBA00022801"/>
    </source>
</evidence>
<dbReference type="InterPro" id="IPR003695">
    <property type="entry name" value="Ppx_GppA_N"/>
</dbReference>
<evidence type="ECO:0000256" key="6">
    <source>
        <dbReference type="ARBA" id="ARBA00020416"/>
    </source>
</evidence>
<feature type="domain" description="Ppx/GppA phosphatase N-terminal" evidence="11">
    <location>
        <begin position="22"/>
        <end position="301"/>
    </location>
</feature>
<dbReference type="PANTHER" id="PTHR30005">
    <property type="entry name" value="EXOPOLYPHOSPHATASE"/>
    <property type="match status" value="1"/>
</dbReference>
<dbReference type="AlphaFoldDB" id="A0A3L8Q2K5"/>
<keyword evidence="7" id="KW-1003">Cell membrane</keyword>
<protein>
    <recommendedName>
        <fullName evidence="6">Exopolyphosphatase</fullName>
        <ecNumber evidence="5">3.6.1.11</ecNumber>
    </recommendedName>
</protein>
<comment type="catalytic activity">
    <reaction evidence="10">
        <text>[phosphate](n) + H2O = [phosphate](n-1) + phosphate + H(+)</text>
        <dbReference type="Rhea" id="RHEA:21528"/>
        <dbReference type="Rhea" id="RHEA-COMP:9859"/>
        <dbReference type="Rhea" id="RHEA-COMP:14279"/>
        <dbReference type="ChEBI" id="CHEBI:15377"/>
        <dbReference type="ChEBI" id="CHEBI:15378"/>
        <dbReference type="ChEBI" id="CHEBI:16838"/>
        <dbReference type="ChEBI" id="CHEBI:43474"/>
        <dbReference type="EC" id="3.6.1.11"/>
    </reaction>
</comment>
<dbReference type="EMBL" id="QZEI01000013">
    <property type="protein sequence ID" value="RLV60662.1"/>
    <property type="molecule type" value="Genomic_DNA"/>
</dbReference>
<evidence type="ECO:0000259" key="11">
    <source>
        <dbReference type="Pfam" id="PF02541"/>
    </source>
</evidence>
<evidence type="ECO:0000259" key="12">
    <source>
        <dbReference type="Pfam" id="PF21447"/>
    </source>
</evidence>
<dbReference type="Pfam" id="PF02541">
    <property type="entry name" value="Ppx-GppA"/>
    <property type="match status" value="1"/>
</dbReference>
<dbReference type="GO" id="GO:0004309">
    <property type="term" value="F:exopolyphosphatase activity"/>
    <property type="evidence" value="ECO:0007669"/>
    <property type="project" value="UniProtKB-EC"/>
</dbReference>
<dbReference type="InterPro" id="IPR022371">
    <property type="entry name" value="Exopolyphosphatase"/>
</dbReference>
<dbReference type="SUPFAM" id="SSF53067">
    <property type="entry name" value="Actin-like ATPase domain"/>
    <property type="match status" value="2"/>
</dbReference>
<dbReference type="FunFam" id="3.30.420.40:FF:000023">
    <property type="entry name" value="Guanosine-5'-triphosphate,3'-diphosphate pyrophosphatase"/>
    <property type="match status" value="1"/>
</dbReference>